<evidence type="ECO:0000313" key="2">
    <source>
        <dbReference type="Proteomes" id="UP000499080"/>
    </source>
</evidence>
<evidence type="ECO:0000313" key="1">
    <source>
        <dbReference type="EMBL" id="GBO43463.1"/>
    </source>
</evidence>
<gene>
    <name evidence="1" type="ORF">AVEN_169813-2_1</name>
</gene>
<organism evidence="1 2">
    <name type="scientific">Araneus ventricosus</name>
    <name type="common">Orbweaver spider</name>
    <name type="synonym">Epeira ventricosa</name>
    <dbReference type="NCBI Taxonomy" id="182803"/>
    <lineage>
        <taxon>Eukaryota</taxon>
        <taxon>Metazoa</taxon>
        <taxon>Ecdysozoa</taxon>
        <taxon>Arthropoda</taxon>
        <taxon>Chelicerata</taxon>
        <taxon>Arachnida</taxon>
        <taxon>Araneae</taxon>
        <taxon>Araneomorphae</taxon>
        <taxon>Entelegynae</taxon>
        <taxon>Araneoidea</taxon>
        <taxon>Araneidae</taxon>
        <taxon>Araneus</taxon>
    </lineage>
</organism>
<dbReference type="EMBL" id="BGPR01069895">
    <property type="protein sequence ID" value="GBO43463.1"/>
    <property type="molecule type" value="Genomic_DNA"/>
</dbReference>
<name>A0A4Y2X1N9_ARAVE</name>
<reference evidence="1 2" key="1">
    <citation type="journal article" date="2019" name="Sci. Rep.">
        <title>Orb-weaving spider Araneus ventricosus genome elucidates the spidroin gene catalogue.</title>
        <authorList>
            <person name="Kono N."/>
            <person name="Nakamura H."/>
            <person name="Ohtoshi R."/>
            <person name="Moran D.A.P."/>
            <person name="Shinohara A."/>
            <person name="Yoshida Y."/>
            <person name="Fujiwara M."/>
            <person name="Mori M."/>
            <person name="Tomita M."/>
            <person name="Arakawa K."/>
        </authorList>
    </citation>
    <scope>NUCLEOTIDE SEQUENCE [LARGE SCALE GENOMIC DNA]</scope>
</reference>
<feature type="non-terminal residue" evidence="1">
    <location>
        <position position="1"/>
    </location>
</feature>
<sequence>LGNLKLNWMDQQIENVMEKCNSLDPATMEKSLIRPFLVLWNKNV</sequence>
<keyword evidence="2" id="KW-1185">Reference proteome</keyword>
<protein>
    <submittedName>
        <fullName evidence="1">Uncharacterized protein</fullName>
    </submittedName>
</protein>
<dbReference type="AlphaFoldDB" id="A0A4Y2X1N9"/>
<proteinExistence type="predicted"/>
<dbReference type="Proteomes" id="UP000499080">
    <property type="component" value="Unassembled WGS sequence"/>
</dbReference>
<comment type="caution">
    <text evidence="1">The sequence shown here is derived from an EMBL/GenBank/DDBJ whole genome shotgun (WGS) entry which is preliminary data.</text>
</comment>
<accession>A0A4Y2X1N9</accession>